<reference evidence="2" key="1">
    <citation type="submission" date="2019-07" db="EMBL/GenBank/DDBJ databases">
        <title>Shewanella sp. YLB-08 draft genomic sequence.</title>
        <authorList>
            <person name="Yu L."/>
        </authorList>
    </citation>
    <scope>NUCLEOTIDE SEQUENCE [LARGE SCALE GENOMIC DNA]</scope>
    <source>
        <strain evidence="2">JCM 20706</strain>
    </source>
</reference>
<organism evidence="1 2">
    <name type="scientific">Shewanella hanedai</name>
    <name type="common">Alteromonas hanedai</name>
    <dbReference type="NCBI Taxonomy" id="25"/>
    <lineage>
        <taxon>Bacteria</taxon>
        <taxon>Pseudomonadati</taxon>
        <taxon>Pseudomonadota</taxon>
        <taxon>Gammaproteobacteria</taxon>
        <taxon>Alteromonadales</taxon>
        <taxon>Shewanellaceae</taxon>
        <taxon>Shewanella</taxon>
    </lineage>
</organism>
<dbReference type="InterPro" id="IPR038712">
    <property type="entry name" value="PixA-like_sf"/>
</dbReference>
<evidence type="ECO:0000313" key="1">
    <source>
        <dbReference type="EMBL" id="TRY15980.1"/>
    </source>
</evidence>
<dbReference type="EMBL" id="VKGK01000002">
    <property type="protein sequence ID" value="TRY15980.1"/>
    <property type="molecule type" value="Genomic_DNA"/>
</dbReference>
<proteinExistence type="predicted"/>
<dbReference type="RefSeq" id="WP_143563075.1">
    <property type="nucleotide sequence ID" value="NZ_BMPL01000002.1"/>
</dbReference>
<name>A0A553JU66_SHEHA</name>
<evidence type="ECO:0000313" key="2">
    <source>
        <dbReference type="Proteomes" id="UP000318126"/>
    </source>
</evidence>
<accession>A0A553JU66</accession>
<comment type="caution">
    <text evidence="1">The sequence shown here is derived from an EMBL/GenBank/DDBJ whole genome shotgun (WGS) entry which is preliminary data.</text>
</comment>
<sequence length="160" mass="17091">MMMINENLKVMKEESTANSLNPLTAIEIAVDTSYVASQNGNNISQGIYMMDNQEANGSSGEGTLELHTCCNVGSLIGFKCVPINALGTTGDTVEITGFTISQGSVFSAAGQPVKQSNGSYWIGQALNTGTQTYQIQIKVTVGILHPVSYFVNWDPFITAQ</sequence>
<dbReference type="Gene3D" id="2.60.40.3910">
    <property type="entry name" value="Inclusion body protein"/>
    <property type="match status" value="1"/>
</dbReference>
<keyword evidence="2" id="KW-1185">Reference proteome</keyword>
<protein>
    <submittedName>
        <fullName evidence="1">Uncharacterized protein</fullName>
    </submittedName>
</protein>
<dbReference type="Proteomes" id="UP000318126">
    <property type="component" value="Unassembled WGS sequence"/>
</dbReference>
<dbReference type="OrthoDB" id="1431504at2"/>
<gene>
    <name evidence="1" type="ORF">FN961_03115</name>
</gene>
<dbReference type="AlphaFoldDB" id="A0A553JU66"/>